<evidence type="ECO:0000259" key="11">
    <source>
        <dbReference type="Pfam" id="PF00931"/>
    </source>
</evidence>
<dbReference type="InterPro" id="IPR055414">
    <property type="entry name" value="LRR_R13L4/SHOC2-like"/>
</dbReference>
<evidence type="ECO:0000256" key="10">
    <source>
        <dbReference type="ARBA" id="ARBA00022840"/>
    </source>
</evidence>
<comment type="function">
    <text evidence="1">Confers resistance to late blight (Phytophthora infestans) races carrying the avirulence gene Avr1. Resistance proteins guard the plant against pathogens that contain an appropriate avirulence protein via an indirect interaction with this avirulence protein. That triggers a defense system including the hypersensitive response, which restricts the pathogen growth.</text>
</comment>
<evidence type="ECO:0000256" key="8">
    <source>
        <dbReference type="ARBA" id="ARBA00022741"/>
    </source>
</evidence>
<feature type="domain" description="Late blight resistance protein R1A-like N-terminal" evidence="12">
    <location>
        <begin position="171"/>
        <end position="385"/>
    </location>
</feature>
<evidence type="ECO:0000256" key="9">
    <source>
        <dbReference type="ARBA" id="ARBA00022821"/>
    </source>
</evidence>
<keyword evidence="16" id="KW-1185">Reference proteome</keyword>
<dbReference type="SUPFAM" id="SSF52540">
    <property type="entry name" value="P-loop containing nucleoside triphosphate hydrolases"/>
    <property type="match status" value="1"/>
</dbReference>
<dbReference type="GO" id="GO:0051607">
    <property type="term" value="P:defense response to virus"/>
    <property type="evidence" value="ECO:0007669"/>
    <property type="project" value="UniProtKB-ARBA"/>
</dbReference>
<evidence type="ECO:0000256" key="4">
    <source>
        <dbReference type="ARBA" id="ARBA00022490"/>
    </source>
</evidence>
<evidence type="ECO:0000313" key="16">
    <source>
        <dbReference type="Proteomes" id="UP000295252"/>
    </source>
</evidence>
<dbReference type="InterPro" id="IPR044974">
    <property type="entry name" value="Disease_R_plants"/>
</dbReference>
<dbReference type="Pfam" id="PF23559">
    <property type="entry name" value="WHD_DRP"/>
    <property type="match status" value="1"/>
</dbReference>
<accession>A0A068VBH6</accession>
<keyword evidence="7" id="KW-0677">Repeat</keyword>
<dbReference type="Proteomes" id="UP000295252">
    <property type="component" value="Unassembled WGS sequence"/>
</dbReference>
<dbReference type="Pfam" id="PF23598">
    <property type="entry name" value="LRR_14"/>
    <property type="match status" value="1"/>
</dbReference>
<dbReference type="PhylomeDB" id="A0A068VBH6"/>
<dbReference type="PRINTS" id="PR00364">
    <property type="entry name" value="DISEASERSIST"/>
</dbReference>
<evidence type="ECO:0000259" key="14">
    <source>
        <dbReference type="Pfam" id="PF23598"/>
    </source>
</evidence>
<feature type="domain" description="Disease resistance R13L4/SHOC-2-like LRR" evidence="14">
    <location>
        <begin position="953"/>
        <end position="1207"/>
    </location>
</feature>
<feature type="domain" description="Disease resistance protein winged helix" evidence="13">
    <location>
        <begin position="809"/>
        <end position="878"/>
    </location>
</feature>
<dbReference type="OMA" id="HTSELTI"/>
<dbReference type="Gene3D" id="1.10.8.430">
    <property type="entry name" value="Helical domain of apoptotic protease-activating factors"/>
    <property type="match status" value="1"/>
</dbReference>
<proteinExistence type="inferred from homology"/>
<keyword evidence="4" id="KW-0963">Cytoplasm</keyword>
<comment type="similarity">
    <text evidence="3">Belongs to the disease resistance NB-LRR family.</text>
</comment>
<keyword evidence="8" id="KW-0547">Nucleotide-binding</keyword>
<dbReference type="GO" id="GO:0043531">
    <property type="term" value="F:ADP binding"/>
    <property type="evidence" value="ECO:0007669"/>
    <property type="project" value="InterPro"/>
</dbReference>
<gene>
    <name evidence="15" type="ORF">GSCOC_T00004326001</name>
</gene>
<dbReference type="InterPro" id="IPR032675">
    <property type="entry name" value="LRR_dom_sf"/>
</dbReference>
<dbReference type="PANTHER" id="PTHR23155">
    <property type="entry name" value="DISEASE RESISTANCE PROTEIN RP"/>
    <property type="match status" value="1"/>
</dbReference>
<evidence type="ECO:0000259" key="13">
    <source>
        <dbReference type="Pfam" id="PF23559"/>
    </source>
</evidence>
<dbReference type="InterPro" id="IPR058922">
    <property type="entry name" value="WHD_DRP"/>
</dbReference>
<dbReference type="InterPro" id="IPR036388">
    <property type="entry name" value="WH-like_DNA-bd_sf"/>
</dbReference>
<feature type="domain" description="NB-ARC" evidence="11">
    <location>
        <begin position="556"/>
        <end position="728"/>
    </location>
</feature>
<evidence type="ECO:0000313" key="15">
    <source>
        <dbReference type="EMBL" id="CDP17919.1"/>
    </source>
</evidence>
<dbReference type="PANTHER" id="PTHR23155:SF1152">
    <property type="entry name" value="AAA+ ATPASE DOMAIN-CONTAINING PROTEIN"/>
    <property type="match status" value="1"/>
</dbReference>
<dbReference type="FunFam" id="1.10.10.10:FF:000322">
    <property type="entry name" value="Probable disease resistance protein At1g63360"/>
    <property type="match status" value="1"/>
</dbReference>
<dbReference type="GO" id="GO:0009626">
    <property type="term" value="P:plant-type hypersensitive response"/>
    <property type="evidence" value="ECO:0007669"/>
    <property type="project" value="UniProtKB-KW"/>
</dbReference>
<keyword evidence="6" id="KW-0381">Hypersensitive response</keyword>
<keyword evidence="5" id="KW-0433">Leucine-rich repeat</keyword>
<dbReference type="SUPFAM" id="SSF52058">
    <property type="entry name" value="L domain-like"/>
    <property type="match status" value="1"/>
</dbReference>
<reference evidence="16" key="1">
    <citation type="journal article" date="2014" name="Science">
        <title>The coffee genome provides insight into the convergent evolution of caffeine biosynthesis.</title>
        <authorList>
            <person name="Denoeud F."/>
            <person name="Carretero-Paulet L."/>
            <person name="Dereeper A."/>
            <person name="Droc G."/>
            <person name="Guyot R."/>
            <person name="Pietrella M."/>
            <person name="Zheng C."/>
            <person name="Alberti A."/>
            <person name="Anthony F."/>
            <person name="Aprea G."/>
            <person name="Aury J.M."/>
            <person name="Bento P."/>
            <person name="Bernard M."/>
            <person name="Bocs S."/>
            <person name="Campa C."/>
            <person name="Cenci A."/>
            <person name="Combes M.C."/>
            <person name="Crouzillat D."/>
            <person name="Da Silva C."/>
            <person name="Daddiego L."/>
            <person name="De Bellis F."/>
            <person name="Dussert S."/>
            <person name="Garsmeur O."/>
            <person name="Gayraud T."/>
            <person name="Guignon V."/>
            <person name="Jahn K."/>
            <person name="Jamilloux V."/>
            <person name="Joet T."/>
            <person name="Labadie K."/>
            <person name="Lan T."/>
            <person name="Leclercq J."/>
            <person name="Lepelley M."/>
            <person name="Leroy T."/>
            <person name="Li L.T."/>
            <person name="Librado P."/>
            <person name="Lopez L."/>
            <person name="Munoz A."/>
            <person name="Noel B."/>
            <person name="Pallavicini A."/>
            <person name="Perrotta G."/>
            <person name="Poncet V."/>
            <person name="Pot D."/>
            <person name="Priyono X."/>
            <person name="Rigoreau M."/>
            <person name="Rouard M."/>
            <person name="Rozas J."/>
            <person name="Tranchant-Dubreuil C."/>
            <person name="VanBuren R."/>
            <person name="Zhang Q."/>
            <person name="Andrade A.C."/>
            <person name="Argout X."/>
            <person name="Bertrand B."/>
            <person name="de Kochko A."/>
            <person name="Graziosi G."/>
            <person name="Henry R.J."/>
            <person name="Jayarama X."/>
            <person name="Ming R."/>
            <person name="Nagai C."/>
            <person name="Rounsley S."/>
            <person name="Sankoff D."/>
            <person name="Giuliano G."/>
            <person name="Albert V.A."/>
            <person name="Wincker P."/>
            <person name="Lashermes P."/>
        </authorList>
    </citation>
    <scope>NUCLEOTIDE SEQUENCE [LARGE SCALE GENOMIC DNA]</scope>
    <source>
        <strain evidence="16">cv. DH200-94</strain>
    </source>
</reference>
<evidence type="ECO:0000256" key="1">
    <source>
        <dbReference type="ARBA" id="ARBA00002074"/>
    </source>
</evidence>
<keyword evidence="9" id="KW-0611">Plant defense</keyword>
<evidence type="ECO:0000259" key="12">
    <source>
        <dbReference type="Pfam" id="PF12061"/>
    </source>
</evidence>
<keyword evidence="10" id="KW-0067">ATP-binding</keyword>
<dbReference type="Pfam" id="PF12061">
    <property type="entry name" value="NB-LRR"/>
    <property type="match status" value="1"/>
</dbReference>
<dbReference type="Gene3D" id="3.40.50.300">
    <property type="entry name" value="P-loop containing nucleotide triphosphate hydrolases"/>
    <property type="match status" value="1"/>
</dbReference>
<dbReference type="Pfam" id="PF00931">
    <property type="entry name" value="NB-ARC"/>
    <property type="match status" value="1"/>
</dbReference>
<dbReference type="InterPro" id="IPR042197">
    <property type="entry name" value="Apaf_helical"/>
</dbReference>
<evidence type="ECO:0000256" key="6">
    <source>
        <dbReference type="ARBA" id="ARBA00022667"/>
    </source>
</evidence>
<evidence type="ECO:0000256" key="3">
    <source>
        <dbReference type="ARBA" id="ARBA00008894"/>
    </source>
</evidence>
<evidence type="ECO:0000256" key="5">
    <source>
        <dbReference type="ARBA" id="ARBA00022614"/>
    </source>
</evidence>
<dbReference type="GO" id="GO:0005737">
    <property type="term" value="C:cytoplasm"/>
    <property type="evidence" value="ECO:0007669"/>
    <property type="project" value="UniProtKB-SubCell"/>
</dbReference>
<dbReference type="InterPro" id="IPR002182">
    <property type="entry name" value="NB-ARC"/>
</dbReference>
<organism evidence="15 16">
    <name type="scientific">Coffea canephora</name>
    <name type="common">Robusta coffee</name>
    <dbReference type="NCBI Taxonomy" id="49390"/>
    <lineage>
        <taxon>Eukaryota</taxon>
        <taxon>Viridiplantae</taxon>
        <taxon>Streptophyta</taxon>
        <taxon>Embryophyta</taxon>
        <taxon>Tracheophyta</taxon>
        <taxon>Spermatophyta</taxon>
        <taxon>Magnoliopsida</taxon>
        <taxon>eudicotyledons</taxon>
        <taxon>Gunneridae</taxon>
        <taxon>Pentapetalae</taxon>
        <taxon>asterids</taxon>
        <taxon>lamiids</taxon>
        <taxon>Gentianales</taxon>
        <taxon>Rubiaceae</taxon>
        <taxon>Ixoroideae</taxon>
        <taxon>Gardenieae complex</taxon>
        <taxon>Bertiereae - Coffeeae clade</taxon>
        <taxon>Coffeeae</taxon>
        <taxon>Coffea</taxon>
    </lineage>
</organism>
<dbReference type="GO" id="GO:0005524">
    <property type="term" value="F:ATP binding"/>
    <property type="evidence" value="ECO:0007669"/>
    <property type="project" value="UniProtKB-KW"/>
</dbReference>
<dbReference type="Gramene" id="CDP17919">
    <property type="protein sequence ID" value="CDP17919"/>
    <property type="gene ID" value="GSCOC_T00004326001"/>
</dbReference>
<comment type="subcellular location">
    <subcellularLocation>
        <location evidence="2">Cytoplasm</location>
    </subcellularLocation>
</comment>
<dbReference type="Gene3D" id="3.80.10.10">
    <property type="entry name" value="Ribonuclease Inhibitor"/>
    <property type="match status" value="1"/>
</dbReference>
<sequence length="1347" mass="153932">MEIPSSGNTGCFDFASDAYLHSYHISCGSSTSCFDLALDCLAKFDKFYFHWDIKNLKKKVRLLKAFFLYIKNCRRRRNREALLEHDEEDKGNIMSQSLGRSIICFRIQDVTSRMVHDLQSAYLLYNHSDESDFDILESALTRSRENIMLLLEADIKKSCTIIFFDYYSPGDPRLVMDLIVSFLETMEDPLEVHFNHKRQKLMDTIRQKLMLLRNLIGFATMRGVESMQLTDLLTHVAIVVARLISICRFDRLDEQVFNQMESEISRLIHEKINPLDPQVRETYIHVMTASKKQSRSSYALALEENEHPVLVEFVNSLLYHLMDLLESCGSFQVPVKDQMLKLHWGVRCLGFLLKQELKLGDEINDLIGVMVCDAGILIFSLSINEIKEGLPEDTDLGLFHFHKVLKCMVAEAANNYPLTSPYSSSNYPRSNELGCMDFFLENLKELARCAEADDSIVSRLDRIQMVEKDLIFLRSFLENVKEQSDQNGKLQALRSQVMEAAYKAELLIYSTLIGDQCEHSLDAIQNGQTQRVNKTSSHIPSQHTAAIHNEDLVGLEDEVQAITHWLMRGSKQLDVVSIVGMAGLGKTTLAKKVYTAPSVRSHFHVRGWCCVSQTFSTHSLLVQLLCSISSKSANEYLKMNEGNLAWKLRRVLLRTRYLLVLDDMWDVMPWNLLEKSLPDDANGSRILLTSRIQDLSSQIKPDSKPYHLRPLTDRESWTLLQKKLFDKEGFPPTLSEVGIQIAKYCRGLPLTIVLVAGILATTTQDSWEEVAESLSSTGLYVECCRMTLELSYRHLPEYLKTCLLYFSAFQEDEVINVQRLLWLWISEGFVQQTEGKSLEEVAYDCLLALINRHLVMVTKKRTTNGAKACQLHDFVHEFCVAKAKEESFLHIIHSWEDPFSLIGPSNHRACVHHTSELTIRELMLIFPNLHSLLLFGPYHHVPKKEDLGILFPKLLRVLDLGDLNFRGSFPMEVVLLVHLRYLALSGITSIPSAIANLSRLEALVVKRTSTDIVLPNTIWNIKPLSYLCITNGAIVGFIFPVRNLEVSPDLDHLEALSLAIDPSSQSLQKMLTKLPSIRRLKCKRSYGLGEATRNCDKILVFDCLNQLQSLRLTAFDGYGFKFPLNLKKLTLKWNRQPWSEISTIGKLPNLEVLKLLKESFVGEEWAMEEGEFPSLRVLELSMLDIRNWSSSSDNFSRLEKLLVDSCMYLEEVPSCLGECETLEMIEVKGCRESVAASVMQIQEEQLDMGNVVLKTQSQFPQQQSQISQKKSQMPQNRSLFPLITPDNAESERTMGFHSSADFLGRRVYFLSFTLRQWRRLKHSCLFLIWCDHSTHQGQAQACVGVVR</sequence>
<dbReference type="InterPro" id="IPR021929">
    <property type="entry name" value="R1A-like_N"/>
</dbReference>
<name>A0A068VBH6_COFCA</name>
<evidence type="ECO:0000256" key="2">
    <source>
        <dbReference type="ARBA" id="ARBA00004496"/>
    </source>
</evidence>
<dbReference type="InterPro" id="IPR027417">
    <property type="entry name" value="P-loop_NTPase"/>
</dbReference>
<dbReference type="FunFam" id="3.40.50.300:FF:001091">
    <property type="entry name" value="Probable disease resistance protein At1g61300"/>
    <property type="match status" value="1"/>
</dbReference>
<dbReference type="InParanoid" id="A0A068VBH6"/>
<dbReference type="Gene3D" id="1.10.10.10">
    <property type="entry name" value="Winged helix-like DNA-binding domain superfamily/Winged helix DNA-binding domain"/>
    <property type="match status" value="1"/>
</dbReference>
<evidence type="ECO:0000256" key="7">
    <source>
        <dbReference type="ARBA" id="ARBA00022737"/>
    </source>
</evidence>
<protein>
    <submittedName>
        <fullName evidence="15">DH200=94 genomic scaffold, scaffold_188</fullName>
    </submittedName>
</protein>
<dbReference type="EMBL" id="HG739272">
    <property type="protein sequence ID" value="CDP17919.1"/>
    <property type="molecule type" value="Genomic_DNA"/>
</dbReference>